<evidence type="ECO:0000313" key="2">
    <source>
        <dbReference type="Proteomes" id="UP000249396"/>
    </source>
</evidence>
<evidence type="ECO:0000313" key="1">
    <source>
        <dbReference type="EMBL" id="PZN84985.1"/>
    </source>
</evidence>
<comment type="caution">
    <text evidence="1">The sequence shown here is derived from an EMBL/GenBank/DDBJ whole genome shotgun (WGS) entry which is preliminary data.</text>
</comment>
<protein>
    <submittedName>
        <fullName evidence="1">Uncharacterized protein</fullName>
    </submittedName>
</protein>
<name>A0A2W4RM77_9GAMM</name>
<dbReference type="Proteomes" id="UP000249396">
    <property type="component" value="Unassembled WGS sequence"/>
</dbReference>
<accession>A0A2W4RM77</accession>
<gene>
    <name evidence="1" type="ORF">DM484_01915</name>
</gene>
<dbReference type="AlphaFoldDB" id="A0A2W4RM77"/>
<dbReference type="EMBL" id="QJPH01000137">
    <property type="protein sequence ID" value="PZN84985.1"/>
    <property type="molecule type" value="Genomic_DNA"/>
</dbReference>
<reference evidence="1 2" key="1">
    <citation type="journal article" date="2018" name="Aquat. Microb. Ecol.">
        <title>Gammaproteobacterial methanotrophs dominate.</title>
        <authorList>
            <person name="Rissanen A.J."/>
            <person name="Saarenheimo J."/>
            <person name="Tiirola M."/>
            <person name="Peura S."/>
            <person name="Aalto S.L."/>
            <person name="Karvinen A."/>
            <person name="Nykanen H."/>
        </authorList>
    </citation>
    <scope>NUCLEOTIDE SEQUENCE [LARGE SCALE GENOMIC DNA]</scope>
    <source>
        <strain evidence="1">AMbin10</strain>
    </source>
</reference>
<sequence length="60" mass="6723">MQAKYVVPWITAFLAVDYLPLDRMPSTAFVSASIWVFLTKTAKGQFLPKTLGCCPINPQF</sequence>
<organism evidence="1 2">
    <name type="scientific">Candidatus Methylumidiphilus alinenensis</name>
    <dbReference type="NCBI Taxonomy" id="2202197"/>
    <lineage>
        <taxon>Bacteria</taxon>
        <taxon>Pseudomonadati</taxon>
        <taxon>Pseudomonadota</taxon>
        <taxon>Gammaproteobacteria</taxon>
        <taxon>Methylococcales</taxon>
        <taxon>Candidatus Methylumidiphilus</taxon>
    </lineage>
</organism>
<proteinExistence type="predicted"/>